<dbReference type="Pfam" id="PF05936">
    <property type="entry name" value="T6SS_VasE"/>
    <property type="match status" value="1"/>
</dbReference>
<proteinExistence type="predicted"/>
<dbReference type="OrthoDB" id="9775333at2"/>
<dbReference type="NCBIfam" id="TIGR03353">
    <property type="entry name" value="VI_chp_4"/>
    <property type="match status" value="1"/>
</dbReference>
<name>A0A3A8IAN4_9BACT</name>
<dbReference type="EMBL" id="RAVZ01000239">
    <property type="protein sequence ID" value="RKG79716.1"/>
    <property type="molecule type" value="Genomic_DNA"/>
</dbReference>
<protein>
    <submittedName>
        <fullName evidence="2">Type VI secretion system baseplate subunit TssK</fullName>
    </submittedName>
</protein>
<dbReference type="PANTHER" id="PTHR35566">
    <property type="entry name" value="BLR3599 PROTEIN"/>
    <property type="match status" value="1"/>
</dbReference>
<evidence type="ECO:0000313" key="2">
    <source>
        <dbReference type="EMBL" id="RKG79716.1"/>
    </source>
</evidence>
<dbReference type="InterPro" id="IPR010263">
    <property type="entry name" value="T6SS_TssK"/>
</dbReference>
<accession>A0A3A8IAN4</accession>
<dbReference type="RefSeq" id="WP_120543756.1">
    <property type="nucleotide sequence ID" value="NZ_RAVZ01000239.1"/>
</dbReference>
<sequence>MKSPQRVVWSEGMFMSPHHLQQMDIYHEALLDTRLGSLEPYPWGVVSLAFDMESLRAGLVQLSSFTGILPDGLSVSLQSGDPEAPAARPADGAFPPAQRVLDVFIGVPRERSGVESYGGTDKVGGSPRYTPSTRPISDLTSSTSIVPVSFGQRNVRLLFGTEQRDDYEAIKIAELERDKAGNLTLVPSYIPPCLRIDASSSITNELRTLLRLLVSKQRQLSSRRRHRDASALEFTASDVTLFLELNALNGIIPVVQHALDAGNLRPQSLYLLLSQFAGQLCTFAVNADPSTLPAFQFINLRATFEELFRRIGELMHAVALEQCLTVTMEAGADRLFRGKLEDERLERCGQFLLTIRSDLPEKVVAEQLPKLSKMASWGDIQGLVQAAAPGVPLEVTYRPPPEVPVRPGVVYFTLSMQDGYWKNALRDRTLALYLPQPFDVGTTSVELLAVPTSNR</sequence>
<evidence type="ECO:0000313" key="3">
    <source>
        <dbReference type="Proteomes" id="UP000268094"/>
    </source>
</evidence>
<dbReference type="Proteomes" id="UP000268094">
    <property type="component" value="Unassembled WGS sequence"/>
</dbReference>
<reference evidence="3" key="1">
    <citation type="submission" date="2018-09" db="EMBL/GenBank/DDBJ databases">
        <authorList>
            <person name="Livingstone P.G."/>
            <person name="Whitworth D.E."/>
        </authorList>
    </citation>
    <scope>NUCLEOTIDE SEQUENCE [LARGE SCALE GENOMIC DNA]</scope>
    <source>
        <strain evidence="3">CA054A</strain>
    </source>
</reference>
<dbReference type="AlphaFoldDB" id="A0A3A8IAN4"/>
<organism evidence="2 3">
    <name type="scientific">Corallococcus terminator</name>
    <dbReference type="NCBI Taxonomy" id="2316733"/>
    <lineage>
        <taxon>Bacteria</taxon>
        <taxon>Pseudomonadati</taxon>
        <taxon>Myxococcota</taxon>
        <taxon>Myxococcia</taxon>
        <taxon>Myxococcales</taxon>
        <taxon>Cystobacterineae</taxon>
        <taxon>Myxococcaceae</taxon>
        <taxon>Corallococcus</taxon>
    </lineage>
</organism>
<dbReference type="PANTHER" id="PTHR35566:SF1">
    <property type="entry name" value="TYPE VI SECRETION SYSTEM BASEPLATE COMPONENT TSSK1"/>
    <property type="match status" value="1"/>
</dbReference>
<gene>
    <name evidence="2" type="primary">tssK</name>
    <name evidence="2" type="ORF">D7V88_28380</name>
</gene>
<evidence type="ECO:0000256" key="1">
    <source>
        <dbReference type="SAM" id="MobiDB-lite"/>
    </source>
</evidence>
<feature type="region of interest" description="Disordered" evidence="1">
    <location>
        <begin position="115"/>
        <end position="136"/>
    </location>
</feature>
<comment type="caution">
    <text evidence="2">The sequence shown here is derived from an EMBL/GenBank/DDBJ whole genome shotgun (WGS) entry which is preliminary data.</text>
</comment>
<keyword evidence="3" id="KW-1185">Reference proteome</keyword>